<feature type="transmembrane region" description="Helical" evidence="7">
    <location>
        <begin position="94"/>
        <end position="114"/>
    </location>
</feature>
<reference evidence="11 12" key="1">
    <citation type="journal article" date="2014" name="Proc. Natl. Acad. Sci. U.S.A.">
        <title>Functional characterization of flavobacteria rhodopsins reveals a unique class of light-driven chloride pump in bacteria.</title>
        <authorList>
            <person name="Yoshizawa S."/>
            <person name="Kumagai Y."/>
            <person name="Kim H."/>
            <person name="Ogura Y."/>
            <person name="Hayashi T."/>
            <person name="Iwasaki W."/>
            <person name="DeLong E.F."/>
            <person name="Kogure K."/>
        </authorList>
    </citation>
    <scope>NUCLEOTIDE SEQUENCE [LARGE SCALE GENOMIC DNA]</scope>
    <source>
        <strain evidence="11 12">S1-08</strain>
    </source>
</reference>
<evidence type="ECO:0000256" key="3">
    <source>
        <dbReference type="ARBA" id="ARBA00022475"/>
    </source>
</evidence>
<evidence type="ECO:0000256" key="4">
    <source>
        <dbReference type="ARBA" id="ARBA00022692"/>
    </source>
</evidence>
<dbReference type="InterPro" id="IPR049278">
    <property type="entry name" value="MS_channel_C"/>
</dbReference>
<dbReference type="PANTHER" id="PTHR30347">
    <property type="entry name" value="POTASSIUM CHANNEL RELATED"/>
    <property type="match status" value="1"/>
</dbReference>
<evidence type="ECO:0000256" key="2">
    <source>
        <dbReference type="ARBA" id="ARBA00008017"/>
    </source>
</evidence>
<dbReference type="InterPro" id="IPR011066">
    <property type="entry name" value="MscS_channel_C_sf"/>
</dbReference>
<dbReference type="AlphaFoldDB" id="W8VNQ6"/>
<protein>
    <submittedName>
        <fullName evidence="11">Potassium efflux system KefA protein / Small-conductance mechanosensitive channel</fullName>
    </submittedName>
</protein>
<evidence type="ECO:0000256" key="1">
    <source>
        <dbReference type="ARBA" id="ARBA00004651"/>
    </source>
</evidence>
<dbReference type="KEGG" id="nmf:NMS_0006"/>
<evidence type="ECO:0000256" key="6">
    <source>
        <dbReference type="ARBA" id="ARBA00023136"/>
    </source>
</evidence>
<name>W8VNQ6_9FLAO</name>
<evidence type="ECO:0000313" key="11">
    <source>
        <dbReference type="EMBL" id="BAO54015.1"/>
    </source>
</evidence>
<dbReference type="Pfam" id="PF21088">
    <property type="entry name" value="MS_channel_1st"/>
    <property type="match status" value="1"/>
</dbReference>
<dbReference type="SUPFAM" id="SSF82689">
    <property type="entry name" value="Mechanosensitive channel protein MscS (YggB), C-terminal domain"/>
    <property type="match status" value="1"/>
</dbReference>
<dbReference type="RefSeq" id="WP_041494785.1">
    <property type="nucleotide sequence ID" value="NZ_AP014548.1"/>
</dbReference>
<feature type="domain" description="Mechanosensitive ion channel MscS C-terminal" evidence="9">
    <location>
        <begin position="188"/>
        <end position="269"/>
    </location>
</feature>
<evidence type="ECO:0000256" key="7">
    <source>
        <dbReference type="SAM" id="Phobius"/>
    </source>
</evidence>
<dbReference type="GO" id="GO:0005886">
    <property type="term" value="C:plasma membrane"/>
    <property type="evidence" value="ECO:0007669"/>
    <property type="project" value="UniProtKB-SubCell"/>
</dbReference>
<comment type="similarity">
    <text evidence="2">Belongs to the MscS (TC 1.A.23) family.</text>
</comment>
<keyword evidence="5 7" id="KW-1133">Transmembrane helix</keyword>
<dbReference type="HOGENOM" id="CLU_037945_4_1_10"/>
<dbReference type="InterPro" id="IPR049142">
    <property type="entry name" value="MS_channel_1st"/>
</dbReference>
<gene>
    <name evidence="11" type="ORF">NMS_0006</name>
</gene>
<dbReference type="Pfam" id="PF00924">
    <property type="entry name" value="MS_channel_2nd"/>
    <property type="match status" value="1"/>
</dbReference>
<dbReference type="PANTHER" id="PTHR30347:SF1">
    <property type="entry name" value="MECHANOSENSITIVE CHANNEL MSCK"/>
    <property type="match status" value="1"/>
</dbReference>
<accession>W8VNQ6</accession>
<proteinExistence type="inferred from homology"/>
<dbReference type="Pfam" id="PF21082">
    <property type="entry name" value="MS_channel_3rd"/>
    <property type="match status" value="1"/>
</dbReference>
<keyword evidence="6 7" id="KW-0472">Membrane</keyword>
<dbReference type="InterPro" id="IPR052702">
    <property type="entry name" value="MscS-like_channel"/>
</dbReference>
<feature type="transmembrane region" description="Helical" evidence="7">
    <location>
        <begin position="30"/>
        <end position="50"/>
    </location>
</feature>
<comment type="subcellular location">
    <subcellularLocation>
        <location evidence="1">Cell membrane</location>
        <topology evidence="1">Multi-pass membrane protein</topology>
    </subcellularLocation>
</comment>
<organism evidence="11 12">
    <name type="scientific">Nonlabens marinus S1-08</name>
    <dbReference type="NCBI Taxonomy" id="1454201"/>
    <lineage>
        <taxon>Bacteria</taxon>
        <taxon>Pseudomonadati</taxon>
        <taxon>Bacteroidota</taxon>
        <taxon>Flavobacteriia</taxon>
        <taxon>Flavobacteriales</taxon>
        <taxon>Flavobacteriaceae</taxon>
        <taxon>Nonlabens</taxon>
    </lineage>
</organism>
<dbReference type="GO" id="GO:0008381">
    <property type="term" value="F:mechanosensitive monoatomic ion channel activity"/>
    <property type="evidence" value="ECO:0007669"/>
    <property type="project" value="UniProtKB-ARBA"/>
</dbReference>
<dbReference type="SUPFAM" id="SSF50182">
    <property type="entry name" value="Sm-like ribonucleoproteins"/>
    <property type="match status" value="1"/>
</dbReference>
<dbReference type="Proteomes" id="UP000031760">
    <property type="component" value="Chromosome"/>
</dbReference>
<evidence type="ECO:0000313" key="12">
    <source>
        <dbReference type="Proteomes" id="UP000031760"/>
    </source>
</evidence>
<dbReference type="EMBL" id="AP014548">
    <property type="protein sequence ID" value="BAO54015.1"/>
    <property type="molecule type" value="Genomic_DNA"/>
</dbReference>
<evidence type="ECO:0000256" key="5">
    <source>
        <dbReference type="ARBA" id="ARBA00022989"/>
    </source>
</evidence>
<evidence type="ECO:0000259" key="9">
    <source>
        <dbReference type="Pfam" id="PF21082"/>
    </source>
</evidence>
<dbReference type="InterPro" id="IPR011014">
    <property type="entry name" value="MscS_channel_TM-2"/>
</dbReference>
<dbReference type="InterPro" id="IPR006685">
    <property type="entry name" value="MscS_channel_2nd"/>
</dbReference>
<dbReference type="SUPFAM" id="SSF82861">
    <property type="entry name" value="Mechanosensitive channel protein MscS (YggB), transmembrane region"/>
    <property type="match status" value="1"/>
</dbReference>
<feature type="domain" description="Mechanosensitive ion channel transmembrane helices 2/3" evidence="10">
    <location>
        <begin position="72"/>
        <end position="111"/>
    </location>
</feature>
<dbReference type="InterPro" id="IPR010920">
    <property type="entry name" value="LSM_dom_sf"/>
</dbReference>
<dbReference type="Gene3D" id="3.30.70.100">
    <property type="match status" value="1"/>
</dbReference>
<dbReference type="Gene3D" id="1.10.287.1260">
    <property type="match status" value="1"/>
</dbReference>
<dbReference type="InterPro" id="IPR023408">
    <property type="entry name" value="MscS_beta-dom_sf"/>
</dbReference>
<keyword evidence="12" id="KW-1185">Reference proteome</keyword>
<feature type="domain" description="Mechanosensitive ion channel MscS" evidence="8">
    <location>
        <begin position="112"/>
        <end position="178"/>
    </location>
</feature>
<evidence type="ECO:0000259" key="8">
    <source>
        <dbReference type="Pfam" id="PF00924"/>
    </source>
</evidence>
<dbReference type="OrthoDB" id="9809206at2"/>
<keyword evidence="3" id="KW-1003">Cell membrane</keyword>
<sequence>MNIDWQKIKDFFNYPIIPAGKEGDFHFDTWMLILTIFAIVIVTFLLRGIRRFFTRNMEESEKLKFQSIFKYFNYLIYLIVILVILHSYDVDLTAVLTASAAIFVGLGFALQDLFKDIIAGITILVDKSLLVNDVIEVNDKVARVFEIKLRSTRAITRDDKVLILPNHLFLSETIYNFTQNHSKTRESVHVGVAYGSDVRKVEKLLIECAKAEKSILKSPEPFVMFNNFGDSSLDFGIYFFIRDSFTDPRIKSNLRFAIDQAFRDNNITIPFPQRDVHFYQSKPIHLNNDKSGNSSNE</sequence>
<dbReference type="Gene3D" id="2.30.30.60">
    <property type="match status" value="1"/>
</dbReference>
<evidence type="ECO:0000259" key="10">
    <source>
        <dbReference type="Pfam" id="PF21088"/>
    </source>
</evidence>
<keyword evidence="4 7" id="KW-0812">Transmembrane</keyword>
<dbReference type="STRING" id="1454201.NMS_0006"/>
<feature type="transmembrane region" description="Helical" evidence="7">
    <location>
        <begin position="71"/>
        <end position="88"/>
    </location>
</feature>